<dbReference type="PANTHER" id="PTHR14738">
    <property type="entry name" value="ZINC FINGER CCCH DOMAIN-CONTAINING PROTEIN 14"/>
    <property type="match status" value="1"/>
</dbReference>
<dbReference type="SMART" id="SM00356">
    <property type="entry name" value="ZnF_C3H1"/>
    <property type="match status" value="4"/>
</dbReference>
<name>A0AAV5UVW2_9BILA</name>
<dbReference type="InterPro" id="IPR000571">
    <property type="entry name" value="Znf_CCCH"/>
</dbReference>
<feature type="domain" description="C3H1-type" evidence="10">
    <location>
        <begin position="235"/>
        <end position="260"/>
    </location>
</feature>
<evidence type="ECO:0000256" key="2">
    <source>
        <dbReference type="ARBA" id="ARBA00008423"/>
    </source>
</evidence>
<dbReference type="GO" id="GO:0005634">
    <property type="term" value="C:nucleus"/>
    <property type="evidence" value="ECO:0007669"/>
    <property type="project" value="UniProtKB-SubCell"/>
</dbReference>
<feature type="region of interest" description="Disordered" evidence="9">
    <location>
        <begin position="306"/>
        <end position="389"/>
    </location>
</feature>
<feature type="domain" description="C3H1-type" evidence="10">
    <location>
        <begin position="403"/>
        <end position="425"/>
    </location>
</feature>
<keyword evidence="4" id="KW-0479">Metal-binding</keyword>
<evidence type="ECO:0000256" key="7">
    <source>
        <dbReference type="ARBA" id="ARBA00022833"/>
    </source>
</evidence>
<feature type="compositionally biased region" description="Polar residues" evidence="9">
    <location>
        <begin position="154"/>
        <end position="181"/>
    </location>
</feature>
<feature type="domain" description="C3H1-type" evidence="10">
    <location>
        <begin position="277"/>
        <end position="300"/>
    </location>
</feature>
<evidence type="ECO:0000256" key="3">
    <source>
        <dbReference type="ARBA" id="ARBA00015071"/>
    </source>
</evidence>
<dbReference type="GO" id="GO:0008143">
    <property type="term" value="F:poly(A) binding"/>
    <property type="evidence" value="ECO:0007669"/>
    <property type="project" value="InterPro"/>
</dbReference>
<accession>A0AAV5UVW2</accession>
<evidence type="ECO:0000313" key="12">
    <source>
        <dbReference type="Proteomes" id="UP001432322"/>
    </source>
</evidence>
<feature type="compositionally biased region" description="Basic and acidic residues" evidence="9">
    <location>
        <begin position="608"/>
        <end position="624"/>
    </location>
</feature>
<dbReference type="GO" id="GO:0008270">
    <property type="term" value="F:zinc ion binding"/>
    <property type="evidence" value="ECO:0007669"/>
    <property type="project" value="UniProtKB-KW"/>
</dbReference>
<evidence type="ECO:0000256" key="9">
    <source>
        <dbReference type="SAM" id="MobiDB-lite"/>
    </source>
</evidence>
<dbReference type="Proteomes" id="UP001432322">
    <property type="component" value="Unassembled WGS sequence"/>
</dbReference>
<gene>
    <name evidence="11" type="ORF">PFISCL1PPCAC_1704</name>
</gene>
<keyword evidence="8" id="KW-0539">Nucleus</keyword>
<sequence>DCVSNPSEERSQEGLIDVTQKKEKIREVSKMENENEMEAKAKRRCRRFPQCHPHLVPNCPYKHPRTLCRYFPNPPCRGMFCSYRHPFCSNDGRCEDDRCPFEHEKSQPTLCRQRRNERVSRARSTGRDSNQGGVRTPGNVPRQKSVTRYDANERNTSSSNQAQPRSRSQSRVDTGRSGNEARNNDTMHKGPPNKDNSRKSSNTVPVHQRSQSKGRDNTAASNGNAVCSDKARNGNTKVSRCQHFPRCSFSAQDCRFFHPEEPCKKIEAGFPCVRWCRFKHGPCPEDGGCRNDDCIYEHYKSLPVAMRKRRNNNNQPPRGMRRSDSQASLGRMSTVSASTNGRQSTMRRSDSRESLGTISTVAGDGRQSRMRRPSIGRSGYNKSRSSDEESIASSAAALNNKKRIKIRCGFFRECTNENCEYVHPTEQCKAFPKCPNGGGCIFLHKTCPDDGVCCNERCTNEHEERHHVNKKWCPKGSFCKKIDCDKLHPEECIHPCPTPGNCWKYHRPSPSPTIRPQNNRNVPPTSPYGVLPMNPNAMGPYGPNPMMFPPFPPYPMYQNQMGPTGGPPLGPYPYGVGPSGTPLHMNAHPPPSYDDLSRGRNQQRPTRYSREEQEFVNRKIAEGQ</sequence>
<proteinExistence type="inferred from homology"/>
<evidence type="ECO:0000256" key="6">
    <source>
        <dbReference type="ARBA" id="ARBA00022771"/>
    </source>
</evidence>
<reference evidence="11" key="1">
    <citation type="submission" date="2023-10" db="EMBL/GenBank/DDBJ databases">
        <title>Genome assembly of Pristionchus species.</title>
        <authorList>
            <person name="Yoshida K."/>
            <person name="Sommer R.J."/>
        </authorList>
    </citation>
    <scope>NUCLEOTIDE SEQUENCE</scope>
    <source>
        <strain evidence="11">RS5133</strain>
    </source>
</reference>
<feature type="compositionally biased region" description="Polar residues" evidence="9">
    <location>
        <begin position="199"/>
        <end position="211"/>
    </location>
</feature>
<keyword evidence="6" id="KW-0863">Zinc-finger</keyword>
<keyword evidence="5" id="KW-0677">Repeat</keyword>
<evidence type="ECO:0000256" key="5">
    <source>
        <dbReference type="ARBA" id="ARBA00022737"/>
    </source>
</evidence>
<dbReference type="AlphaFoldDB" id="A0AAV5UVW2"/>
<evidence type="ECO:0000259" key="10">
    <source>
        <dbReference type="SMART" id="SM00356"/>
    </source>
</evidence>
<organism evidence="11 12">
    <name type="scientific">Pristionchus fissidentatus</name>
    <dbReference type="NCBI Taxonomy" id="1538716"/>
    <lineage>
        <taxon>Eukaryota</taxon>
        <taxon>Metazoa</taxon>
        <taxon>Ecdysozoa</taxon>
        <taxon>Nematoda</taxon>
        <taxon>Chromadorea</taxon>
        <taxon>Rhabditida</taxon>
        <taxon>Rhabditina</taxon>
        <taxon>Diplogasteromorpha</taxon>
        <taxon>Diplogasteroidea</taxon>
        <taxon>Neodiplogasteridae</taxon>
        <taxon>Pristionchus</taxon>
    </lineage>
</organism>
<feature type="domain" description="C3H1-type" evidence="10">
    <location>
        <begin position="82"/>
        <end position="105"/>
    </location>
</feature>
<dbReference type="GO" id="GO:0005737">
    <property type="term" value="C:cytoplasm"/>
    <property type="evidence" value="ECO:0007669"/>
    <property type="project" value="TreeGrafter"/>
</dbReference>
<feature type="region of interest" description="Disordered" evidence="9">
    <location>
        <begin position="576"/>
        <end position="624"/>
    </location>
</feature>
<protein>
    <recommendedName>
        <fullName evidence="3">Zinc finger CCCH domain-containing protein 14</fullName>
    </recommendedName>
</protein>
<evidence type="ECO:0000256" key="4">
    <source>
        <dbReference type="ARBA" id="ARBA00022723"/>
    </source>
</evidence>
<dbReference type="EMBL" id="BTSY01000001">
    <property type="protein sequence ID" value="GMT10407.1"/>
    <property type="molecule type" value="Genomic_DNA"/>
</dbReference>
<feature type="region of interest" description="Disordered" evidence="9">
    <location>
        <begin position="105"/>
        <end position="232"/>
    </location>
</feature>
<dbReference type="PANTHER" id="PTHR14738:SF29">
    <property type="entry name" value="ZINC FINGER CCCH DOMAIN-CONTAINING PROTEIN 14"/>
    <property type="match status" value="1"/>
</dbReference>
<dbReference type="GO" id="GO:0043488">
    <property type="term" value="P:regulation of mRNA stability"/>
    <property type="evidence" value="ECO:0007669"/>
    <property type="project" value="InterPro"/>
</dbReference>
<comment type="subcellular location">
    <subcellularLocation>
        <location evidence="1">Nucleus</location>
    </subcellularLocation>
</comment>
<dbReference type="InterPro" id="IPR040366">
    <property type="entry name" value="Nab2/ZC3H14"/>
</dbReference>
<dbReference type="Gene3D" id="4.10.1000.40">
    <property type="match status" value="2"/>
</dbReference>
<evidence type="ECO:0000313" key="11">
    <source>
        <dbReference type="EMBL" id="GMT10407.1"/>
    </source>
</evidence>
<keyword evidence="7" id="KW-0862">Zinc</keyword>
<evidence type="ECO:0000256" key="8">
    <source>
        <dbReference type="ARBA" id="ARBA00023242"/>
    </source>
</evidence>
<evidence type="ECO:0000256" key="1">
    <source>
        <dbReference type="ARBA" id="ARBA00004123"/>
    </source>
</evidence>
<comment type="similarity">
    <text evidence="2">Belongs to the ZC3H14 family.</text>
</comment>
<comment type="caution">
    <text evidence="11">The sequence shown here is derived from an EMBL/GenBank/DDBJ whole genome shotgun (WGS) entry which is preliminary data.</text>
</comment>
<feature type="non-terminal residue" evidence="11">
    <location>
        <position position="1"/>
    </location>
</feature>
<keyword evidence="12" id="KW-1185">Reference proteome</keyword>
<feature type="compositionally biased region" description="Polar residues" evidence="9">
    <location>
        <begin position="325"/>
        <end position="346"/>
    </location>
</feature>